<dbReference type="AlphaFoldDB" id="A0AAD9N761"/>
<dbReference type="Pfam" id="PF00085">
    <property type="entry name" value="Thioredoxin"/>
    <property type="match status" value="1"/>
</dbReference>
<evidence type="ECO:0000256" key="1">
    <source>
        <dbReference type="SAM" id="Phobius"/>
    </source>
</evidence>
<dbReference type="PANTHER" id="PTHR14684:SF2">
    <property type="entry name" value="THIOREDOXIN DOMAIN-CONTAINING PROTEIN 15"/>
    <property type="match status" value="1"/>
</dbReference>
<dbReference type="InterPro" id="IPR013766">
    <property type="entry name" value="Thioredoxin_domain"/>
</dbReference>
<dbReference type="InterPro" id="IPR036249">
    <property type="entry name" value="Thioredoxin-like_sf"/>
</dbReference>
<comment type="caution">
    <text evidence="4">The sequence shown here is derived from an EMBL/GenBank/DDBJ whole genome shotgun (WGS) entry which is preliminary data.</text>
</comment>
<sequence length="312" mass="35694">MDFTFWLRWLVYLVFILPSGPFAFGEVDTSNESEHSRMLTDAGDPYNNVPRLEIFPSFDDISSATADRTEETVEEIEEPEQETEVFSRKLQFLEVVSGKYGFTLRDRKRTVVKGKPESICIPRNRTENSTLEVELVNSTTLLSILGNKNESLGPCSVVLFFAPWCMFCARIAPYYNAVARAFPQMNVLAIDSIHFSSLNTRYGTIAVPNILVFYNNSKGVARFNHTERSFKTFVGFIRNVTGFVPDESVHVIPDDYEGPLKSAWTKNDDWLLWLSWVFIIVFFIVVFTKSNVGQRIINAVMNFGVEHEHHLD</sequence>
<keyword evidence="2" id="KW-0732">Signal</keyword>
<feature type="transmembrane region" description="Helical" evidence="1">
    <location>
        <begin position="270"/>
        <end position="288"/>
    </location>
</feature>
<name>A0AAD9N761_9ANNE</name>
<protein>
    <recommendedName>
        <fullName evidence="3">Thioredoxin domain-containing protein</fullName>
    </recommendedName>
</protein>
<dbReference type="EMBL" id="JAODUP010000208">
    <property type="protein sequence ID" value="KAK2156639.1"/>
    <property type="molecule type" value="Genomic_DNA"/>
</dbReference>
<proteinExistence type="predicted"/>
<keyword evidence="1" id="KW-0812">Transmembrane</keyword>
<dbReference type="InterPro" id="IPR042418">
    <property type="entry name" value="TXNDC15"/>
</dbReference>
<evidence type="ECO:0000256" key="2">
    <source>
        <dbReference type="SAM" id="SignalP"/>
    </source>
</evidence>
<keyword evidence="5" id="KW-1185">Reference proteome</keyword>
<dbReference type="GO" id="GO:0005929">
    <property type="term" value="C:cilium"/>
    <property type="evidence" value="ECO:0007669"/>
    <property type="project" value="TreeGrafter"/>
</dbReference>
<keyword evidence="1" id="KW-1133">Transmembrane helix</keyword>
<dbReference type="PANTHER" id="PTHR14684">
    <property type="entry name" value="THIOREDOXIN DOMAIN-CONTAINING PROTEIN 15"/>
    <property type="match status" value="1"/>
</dbReference>
<dbReference type="Proteomes" id="UP001208570">
    <property type="component" value="Unassembled WGS sequence"/>
</dbReference>
<accession>A0AAD9N761</accession>
<dbReference type="SUPFAM" id="SSF52833">
    <property type="entry name" value="Thioredoxin-like"/>
    <property type="match status" value="1"/>
</dbReference>
<dbReference type="Gene3D" id="3.40.30.10">
    <property type="entry name" value="Glutaredoxin"/>
    <property type="match status" value="1"/>
</dbReference>
<reference evidence="4" key="1">
    <citation type="journal article" date="2023" name="Mol. Biol. Evol.">
        <title>Third-Generation Sequencing Reveals the Adaptive Role of the Epigenome in Three Deep-Sea Polychaetes.</title>
        <authorList>
            <person name="Perez M."/>
            <person name="Aroh O."/>
            <person name="Sun Y."/>
            <person name="Lan Y."/>
            <person name="Juniper S.K."/>
            <person name="Young C.R."/>
            <person name="Angers B."/>
            <person name="Qian P.Y."/>
        </authorList>
    </citation>
    <scope>NUCLEOTIDE SEQUENCE</scope>
    <source>
        <strain evidence="4">P08H-3</strain>
    </source>
</reference>
<organism evidence="4 5">
    <name type="scientific">Paralvinella palmiformis</name>
    <dbReference type="NCBI Taxonomy" id="53620"/>
    <lineage>
        <taxon>Eukaryota</taxon>
        <taxon>Metazoa</taxon>
        <taxon>Spiralia</taxon>
        <taxon>Lophotrochozoa</taxon>
        <taxon>Annelida</taxon>
        <taxon>Polychaeta</taxon>
        <taxon>Sedentaria</taxon>
        <taxon>Canalipalpata</taxon>
        <taxon>Terebellida</taxon>
        <taxon>Terebelliformia</taxon>
        <taxon>Alvinellidae</taxon>
        <taxon>Paralvinella</taxon>
    </lineage>
</organism>
<feature type="chain" id="PRO_5042090758" description="Thioredoxin domain-containing protein" evidence="2">
    <location>
        <begin position="26"/>
        <end position="312"/>
    </location>
</feature>
<evidence type="ECO:0000313" key="5">
    <source>
        <dbReference type="Proteomes" id="UP001208570"/>
    </source>
</evidence>
<dbReference type="GO" id="GO:0060271">
    <property type="term" value="P:cilium assembly"/>
    <property type="evidence" value="ECO:0007669"/>
    <property type="project" value="TreeGrafter"/>
</dbReference>
<evidence type="ECO:0000259" key="3">
    <source>
        <dbReference type="Pfam" id="PF00085"/>
    </source>
</evidence>
<feature type="signal peptide" evidence="2">
    <location>
        <begin position="1"/>
        <end position="25"/>
    </location>
</feature>
<keyword evidence="1" id="KW-0472">Membrane</keyword>
<feature type="domain" description="Thioredoxin" evidence="3">
    <location>
        <begin position="156"/>
        <end position="224"/>
    </location>
</feature>
<gene>
    <name evidence="4" type="ORF">LSH36_208g02066</name>
</gene>
<evidence type="ECO:0000313" key="4">
    <source>
        <dbReference type="EMBL" id="KAK2156639.1"/>
    </source>
</evidence>